<evidence type="ECO:0000256" key="2">
    <source>
        <dbReference type="ARBA" id="ARBA00023002"/>
    </source>
</evidence>
<dbReference type="Gene3D" id="3.40.50.720">
    <property type="entry name" value="NAD(P)-binding Rossmann-like Domain"/>
    <property type="match status" value="1"/>
</dbReference>
<dbReference type="PRINTS" id="PR00081">
    <property type="entry name" value="GDHRDH"/>
</dbReference>
<dbReference type="InterPro" id="IPR002347">
    <property type="entry name" value="SDR_fam"/>
</dbReference>
<accession>A0ABW3TW05</accession>
<dbReference type="PRINTS" id="PR00080">
    <property type="entry name" value="SDRFAMILY"/>
</dbReference>
<dbReference type="Pfam" id="PF13561">
    <property type="entry name" value="adh_short_C2"/>
    <property type="match status" value="1"/>
</dbReference>
<dbReference type="RefSeq" id="WP_381480066.1">
    <property type="nucleotide sequence ID" value="NZ_JBHTLT010000028.1"/>
</dbReference>
<dbReference type="SUPFAM" id="SSF51735">
    <property type="entry name" value="NAD(P)-binding Rossmann-fold domains"/>
    <property type="match status" value="1"/>
</dbReference>
<organism evidence="3 4">
    <name type="scientific">Sporosarcina contaminans</name>
    <dbReference type="NCBI Taxonomy" id="633403"/>
    <lineage>
        <taxon>Bacteria</taxon>
        <taxon>Bacillati</taxon>
        <taxon>Bacillota</taxon>
        <taxon>Bacilli</taxon>
        <taxon>Bacillales</taxon>
        <taxon>Caryophanaceae</taxon>
        <taxon>Sporosarcina</taxon>
    </lineage>
</organism>
<evidence type="ECO:0000256" key="1">
    <source>
        <dbReference type="ARBA" id="ARBA00006484"/>
    </source>
</evidence>
<dbReference type="Proteomes" id="UP001597231">
    <property type="component" value="Unassembled WGS sequence"/>
</dbReference>
<dbReference type="EMBL" id="JBHTLT010000028">
    <property type="protein sequence ID" value="MFD1204682.1"/>
    <property type="molecule type" value="Genomic_DNA"/>
</dbReference>
<reference evidence="4" key="1">
    <citation type="journal article" date="2019" name="Int. J. Syst. Evol. Microbiol.">
        <title>The Global Catalogue of Microorganisms (GCM) 10K type strain sequencing project: providing services to taxonomists for standard genome sequencing and annotation.</title>
        <authorList>
            <consortium name="The Broad Institute Genomics Platform"/>
            <consortium name="The Broad Institute Genome Sequencing Center for Infectious Disease"/>
            <person name="Wu L."/>
            <person name="Ma J."/>
        </authorList>
    </citation>
    <scope>NUCLEOTIDE SEQUENCE [LARGE SCALE GENOMIC DNA]</scope>
    <source>
        <strain evidence="4">CCUG 53915</strain>
    </source>
</reference>
<dbReference type="EC" id="1.1.1.-" evidence="3"/>
<comment type="similarity">
    <text evidence="1">Belongs to the short-chain dehydrogenases/reductases (SDR) family.</text>
</comment>
<evidence type="ECO:0000313" key="3">
    <source>
        <dbReference type="EMBL" id="MFD1204682.1"/>
    </source>
</evidence>
<protein>
    <submittedName>
        <fullName evidence="3">SDR family NAD(P)-dependent oxidoreductase</fullName>
        <ecNumber evidence="3">1.1.1.-</ecNumber>
    </submittedName>
</protein>
<comment type="caution">
    <text evidence="3">The sequence shown here is derived from an EMBL/GenBank/DDBJ whole genome shotgun (WGS) entry which is preliminary data.</text>
</comment>
<dbReference type="NCBIfam" id="NF005559">
    <property type="entry name" value="PRK07231.1"/>
    <property type="match status" value="1"/>
</dbReference>
<dbReference type="PANTHER" id="PTHR24321">
    <property type="entry name" value="DEHYDROGENASES, SHORT CHAIN"/>
    <property type="match status" value="1"/>
</dbReference>
<evidence type="ECO:0000313" key="4">
    <source>
        <dbReference type="Proteomes" id="UP001597231"/>
    </source>
</evidence>
<dbReference type="PANTHER" id="PTHR24321:SF8">
    <property type="entry name" value="ESTRADIOL 17-BETA-DEHYDROGENASE 8-RELATED"/>
    <property type="match status" value="1"/>
</dbReference>
<dbReference type="CDD" id="cd05233">
    <property type="entry name" value="SDR_c"/>
    <property type="match status" value="1"/>
</dbReference>
<proteinExistence type="inferred from homology"/>
<sequence>MRFQDKVVIVTGGASGLGEATALEFAKEGAKVVIADLSEKGQGYSEELNAQGYDTIFVQTNVAKEDDVKNLLSKTVEKYGKLDVMVANAGINIEADLHELDFDKWQKVIDVNLTSVYLSDKYAIEQFLKQGNGGVIVNTGSIHSLVARNGLTAYSASKGGVKMLTQQVASRYSKEGIRANAIAPGYIETPLMNTLSQDVIDSLVGLHPMGRLGKPVEVAKTVLFLASDDASFISGAILPIDGGYTAV</sequence>
<dbReference type="InterPro" id="IPR020904">
    <property type="entry name" value="Sc_DH/Rdtase_CS"/>
</dbReference>
<dbReference type="PROSITE" id="PS00061">
    <property type="entry name" value="ADH_SHORT"/>
    <property type="match status" value="1"/>
</dbReference>
<keyword evidence="4" id="KW-1185">Reference proteome</keyword>
<dbReference type="InterPro" id="IPR036291">
    <property type="entry name" value="NAD(P)-bd_dom_sf"/>
</dbReference>
<gene>
    <name evidence="3" type="ORF">ACFQ38_06095</name>
</gene>
<name>A0ABW3TW05_9BACL</name>
<keyword evidence="2 3" id="KW-0560">Oxidoreductase</keyword>
<dbReference type="GO" id="GO:0016491">
    <property type="term" value="F:oxidoreductase activity"/>
    <property type="evidence" value="ECO:0007669"/>
    <property type="project" value="UniProtKB-KW"/>
</dbReference>